<dbReference type="Pfam" id="PF06748">
    <property type="entry name" value="DUF1217"/>
    <property type="match status" value="1"/>
</dbReference>
<proteinExistence type="predicted"/>
<dbReference type="Proteomes" id="UP000185783">
    <property type="component" value="Unassembled WGS sequence"/>
</dbReference>
<organism evidence="1 2">
    <name type="scientific">Pseudovibrio exalbescens</name>
    <dbReference type="NCBI Taxonomy" id="197461"/>
    <lineage>
        <taxon>Bacteria</taxon>
        <taxon>Pseudomonadati</taxon>
        <taxon>Pseudomonadota</taxon>
        <taxon>Alphaproteobacteria</taxon>
        <taxon>Hyphomicrobiales</taxon>
        <taxon>Stappiaceae</taxon>
        <taxon>Pseudovibrio</taxon>
    </lineage>
</organism>
<keyword evidence="1" id="KW-0282">Flagellum</keyword>
<reference evidence="1 2" key="1">
    <citation type="submission" date="2016-03" db="EMBL/GenBank/DDBJ databases">
        <title>Genome sequence of Nesiotobacter sp. nov., a moderately halophilic alphaproteobacterium isolated from the Yellow Sea, China.</title>
        <authorList>
            <person name="Zhang G."/>
            <person name="Zhang R."/>
        </authorList>
    </citation>
    <scope>NUCLEOTIDE SEQUENCE [LARGE SCALE GENOMIC DNA]</scope>
    <source>
        <strain evidence="1 2">WB1-6</strain>
    </source>
</reference>
<accession>A0A1U7JEJ5</accession>
<dbReference type="InterPro" id="IPR023157">
    <property type="entry name" value="AGR-C-984p-like_sf"/>
</dbReference>
<name>A0A1U7JEJ5_9HYPH</name>
<dbReference type="OrthoDB" id="7824597at2"/>
<keyword evidence="2" id="KW-1185">Reference proteome</keyword>
<sequence>MLDTALRYTMLTRDMGSTIKRTSEDPIVDRESQYYLENIRNIKTIDQFLEDDRIFTYAMKAKGLGDMAYAKGLMRDVLEQGIQDKDSYANRLNDKRYYEFAKAFNFEAYGGTATNFDRAQQEIVDSYILQTLEEQEGAQNEGVRLALYFQRKAPEINTAYDILADQALYAVVRTAIGMPESMVGTDVDRQADYIDQRLDLESLKDPEQLGEFLTKFTNLYDVQNNVSSAPTLSLFQNTGPGVNPDLLLQVNSLKFGG</sequence>
<gene>
    <name evidence="1" type="ORF">A3843_15395</name>
</gene>
<dbReference type="AlphaFoldDB" id="A0A1U7JEJ5"/>
<evidence type="ECO:0000313" key="1">
    <source>
        <dbReference type="EMBL" id="OKL43104.1"/>
    </source>
</evidence>
<dbReference type="RefSeq" id="WP_028482894.1">
    <property type="nucleotide sequence ID" value="NZ_LVVZ01000022.1"/>
</dbReference>
<comment type="caution">
    <text evidence="1">The sequence shown here is derived from an EMBL/GenBank/DDBJ whole genome shotgun (WGS) entry which is preliminary data.</text>
</comment>
<dbReference type="SUPFAM" id="SSF158837">
    <property type="entry name" value="AGR C 984p-like"/>
    <property type="match status" value="1"/>
</dbReference>
<protein>
    <submittedName>
        <fullName evidence="1">Flagellar biosynthesis protein FlgF</fullName>
    </submittedName>
</protein>
<dbReference type="Gene3D" id="1.10.3700.10">
    <property type="entry name" value="AGR C 984p-like"/>
    <property type="match status" value="1"/>
</dbReference>
<keyword evidence="1" id="KW-0969">Cilium</keyword>
<dbReference type="STRING" id="197461.A3843_15395"/>
<keyword evidence="1" id="KW-0966">Cell projection</keyword>
<evidence type="ECO:0000313" key="2">
    <source>
        <dbReference type="Proteomes" id="UP000185783"/>
    </source>
</evidence>
<dbReference type="EMBL" id="LVVZ01000022">
    <property type="protein sequence ID" value="OKL43104.1"/>
    <property type="molecule type" value="Genomic_DNA"/>
</dbReference>
<dbReference type="InterPro" id="IPR010626">
    <property type="entry name" value="DUF1217"/>
</dbReference>